<name>A0A1T2XAB3_9BACL</name>
<keyword evidence="1" id="KW-0472">Membrane</keyword>
<dbReference type="Proteomes" id="UP000190188">
    <property type="component" value="Unassembled WGS sequence"/>
</dbReference>
<keyword evidence="1" id="KW-1133">Transmembrane helix</keyword>
<gene>
    <name evidence="2" type="ORF">BVG16_15760</name>
</gene>
<sequence>MSFGLTVFRAVLIFMNFVMLNFQPTTDTEIKIFFASRTVFFLMLVIDYACVAYYSKGLEKITSVVGLAFSAIFSIIDGAGVLGLLVLKHNASGYFITGNTQNFLTQLIIPFNANVYVLISWIVICAVLGFEVLNRGLRGISEKEPVNVPT</sequence>
<dbReference type="RefSeq" id="WP_078499651.1">
    <property type="nucleotide sequence ID" value="NZ_MSZX01000006.1"/>
</dbReference>
<feature type="transmembrane region" description="Helical" evidence="1">
    <location>
        <begin position="66"/>
        <end position="87"/>
    </location>
</feature>
<dbReference type="STRING" id="1324314.BVG16_15760"/>
<feature type="transmembrane region" description="Helical" evidence="1">
    <location>
        <begin position="32"/>
        <end position="54"/>
    </location>
</feature>
<protein>
    <submittedName>
        <fullName evidence="2">Uncharacterized protein</fullName>
    </submittedName>
</protein>
<evidence type="ECO:0000313" key="2">
    <source>
        <dbReference type="EMBL" id="OPA76636.1"/>
    </source>
</evidence>
<reference evidence="2 3" key="1">
    <citation type="submission" date="2017-01" db="EMBL/GenBank/DDBJ databases">
        <title>Genome analysis of Paenibacillus selenitrireducens ES3-24.</title>
        <authorList>
            <person name="Xu D."/>
            <person name="Yao R."/>
            <person name="Zheng S."/>
        </authorList>
    </citation>
    <scope>NUCLEOTIDE SEQUENCE [LARGE SCALE GENOMIC DNA]</scope>
    <source>
        <strain evidence="2 3">ES3-24</strain>
    </source>
</reference>
<proteinExistence type="predicted"/>
<keyword evidence="1" id="KW-0812">Transmembrane</keyword>
<feature type="transmembrane region" description="Helical" evidence="1">
    <location>
        <begin position="107"/>
        <end position="133"/>
    </location>
</feature>
<comment type="caution">
    <text evidence="2">The sequence shown here is derived from an EMBL/GenBank/DDBJ whole genome shotgun (WGS) entry which is preliminary data.</text>
</comment>
<organism evidence="2 3">
    <name type="scientific">Paenibacillus selenitireducens</name>
    <dbReference type="NCBI Taxonomy" id="1324314"/>
    <lineage>
        <taxon>Bacteria</taxon>
        <taxon>Bacillati</taxon>
        <taxon>Bacillota</taxon>
        <taxon>Bacilli</taxon>
        <taxon>Bacillales</taxon>
        <taxon>Paenibacillaceae</taxon>
        <taxon>Paenibacillus</taxon>
    </lineage>
</organism>
<keyword evidence="3" id="KW-1185">Reference proteome</keyword>
<accession>A0A1T2XAB3</accession>
<dbReference type="OrthoDB" id="2989858at2"/>
<evidence type="ECO:0000256" key="1">
    <source>
        <dbReference type="SAM" id="Phobius"/>
    </source>
</evidence>
<dbReference type="AlphaFoldDB" id="A0A1T2XAB3"/>
<dbReference type="EMBL" id="MSZX01000006">
    <property type="protein sequence ID" value="OPA76636.1"/>
    <property type="molecule type" value="Genomic_DNA"/>
</dbReference>
<evidence type="ECO:0000313" key="3">
    <source>
        <dbReference type="Proteomes" id="UP000190188"/>
    </source>
</evidence>